<sequence length="432" mass="46514">MGETEGEIMSKSRLGMAAAGVAIGVLGALPSAAEAGFRLRVGGPVSVARFAMAGVLSVAGLRHARMAARDSRVRMAALRPQDLRPAAESIGPSERAQLTAVAALAGWQGGRAAQGWWQHSDGSYGWVGPLFWPFAYSDLYDYALLNDGSGFWAYGYGDLYAAIFSPYAASDLSAFAAERPAGRRHRKAPSVQEFCSGDTAETTGLPLERIGLAVAANEAQRAAFDELASAWISAGNTIRASCPAQTATTALERFAAMQSRVNAMLSAVATVMPPFQKFYDLLSDEQKAQLNTPERDRRANAAAAKLKEMQDAACQASREPQDEQQAEKQYRQPVAQQWPLDDIVASLKLNDTQRAALEVVQDTTMGTMEALNPCPPKDALTPPARLKAAKARLEAMREAIISVNDAVDDFRWNLSDEQKTQFEGLGLKKRGV</sequence>
<accession>A0A1G7CXL5</accession>
<dbReference type="InterPro" id="IPR012899">
    <property type="entry name" value="LTXXQ"/>
</dbReference>
<dbReference type="EMBL" id="FMZW01000026">
    <property type="protein sequence ID" value="SDE44038.1"/>
    <property type="molecule type" value="Genomic_DNA"/>
</dbReference>
<organism evidence="1 2">
    <name type="scientific">Bradyrhizobium brasilense</name>
    <dbReference type="NCBI Taxonomy" id="1419277"/>
    <lineage>
        <taxon>Bacteria</taxon>
        <taxon>Pseudomonadati</taxon>
        <taxon>Pseudomonadota</taxon>
        <taxon>Alphaproteobacteria</taxon>
        <taxon>Hyphomicrobiales</taxon>
        <taxon>Nitrobacteraceae</taxon>
        <taxon>Bradyrhizobium</taxon>
    </lineage>
</organism>
<evidence type="ECO:0000313" key="2">
    <source>
        <dbReference type="Proteomes" id="UP000199245"/>
    </source>
</evidence>
<proteinExistence type="predicted"/>
<gene>
    <name evidence="1" type="ORF">SAMN05216337_102642</name>
</gene>
<dbReference type="Pfam" id="PF07813">
    <property type="entry name" value="LTXXQ"/>
    <property type="match status" value="2"/>
</dbReference>
<protein>
    <submittedName>
        <fullName evidence="1">LTXXQ motif family protein</fullName>
    </submittedName>
</protein>
<dbReference type="GO" id="GO:0042597">
    <property type="term" value="C:periplasmic space"/>
    <property type="evidence" value="ECO:0007669"/>
    <property type="project" value="InterPro"/>
</dbReference>
<evidence type="ECO:0000313" key="1">
    <source>
        <dbReference type="EMBL" id="SDE44038.1"/>
    </source>
</evidence>
<reference evidence="1 2" key="1">
    <citation type="submission" date="2016-10" db="EMBL/GenBank/DDBJ databases">
        <authorList>
            <person name="de Groot N.N."/>
        </authorList>
    </citation>
    <scope>NUCLEOTIDE SEQUENCE [LARGE SCALE GENOMIC DNA]</scope>
    <source>
        <strain evidence="1 2">R5</strain>
    </source>
</reference>
<dbReference type="AlphaFoldDB" id="A0A1G7CXL5"/>
<dbReference type="Proteomes" id="UP000199245">
    <property type="component" value="Unassembled WGS sequence"/>
</dbReference>
<name>A0A1G7CXL5_9BRAD</name>